<dbReference type="GO" id="GO:0000981">
    <property type="term" value="F:DNA-binding transcription factor activity, RNA polymerase II-specific"/>
    <property type="evidence" value="ECO:0007669"/>
    <property type="project" value="TreeGrafter"/>
</dbReference>
<dbReference type="SUPFAM" id="SSF47095">
    <property type="entry name" value="HMG-box"/>
    <property type="match status" value="1"/>
</dbReference>
<protein>
    <submittedName>
        <fullName evidence="6">Transcription factor</fullName>
    </submittedName>
</protein>
<dbReference type="OrthoDB" id="6247875at2759"/>
<evidence type="ECO:0000313" key="6">
    <source>
        <dbReference type="EMBL" id="PIL22996.1"/>
    </source>
</evidence>
<comment type="caution">
    <text evidence="6">The sequence shown here is derived from an EMBL/GenBank/DDBJ whole genome shotgun (WGS) entry which is preliminary data.</text>
</comment>
<dbReference type="PANTHER" id="PTHR45789">
    <property type="entry name" value="FI18025P1"/>
    <property type="match status" value="1"/>
</dbReference>
<evidence type="ECO:0000259" key="5">
    <source>
        <dbReference type="PROSITE" id="PS50118"/>
    </source>
</evidence>
<keyword evidence="7" id="KW-1185">Reference proteome</keyword>
<evidence type="ECO:0000313" key="7">
    <source>
        <dbReference type="Proteomes" id="UP000230002"/>
    </source>
</evidence>
<dbReference type="GO" id="GO:0005634">
    <property type="term" value="C:nucleus"/>
    <property type="evidence" value="ECO:0007669"/>
    <property type="project" value="UniProtKB-UniRule"/>
</dbReference>
<dbReference type="STRING" id="1077348.A0A2G8RNA7"/>
<evidence type="ECO:0000256" key="3">
    <source>
        <dbReference type="PROSITE-ProRule" id="PRU00267"/>
    </source>
</evidence>
<dbReference type="Gene3D" id="1.10.30.10">
    <property type="entry name" value="High mobility group box domain"/>
    <property type="match status" value="1"/>
</dbReference>
<dbReference type="PROSITE" id="PS50118">
    <property type="entry name" value="HMG_BOX_2"/>
    <property type="match status" value="1"/>
</dbReference>
<gene>
    <name evidence="6" type="ORF">GSI_14303</name>
</gene>
<keyword evidence="2 3" id="KW-0539">Nucleus</keyword>
<sequence length="600" mass="63386">MPPPLDHEMAFDDDDGMPPLVDNPLPPMTFTFAADLPPISYTSYDFAPPEYPPEAPAIDMNMYSPQETTVLDLPRASHAKKRDASYIPRPPNAFILFRSSFIRGGHIPGEIEGNHSALSKIIGKCWKALPREERQVWEAKAIVALAEHRKKYPDWRFKPAANALAKVKDGPRKRGNRKGRGQSEKEERSREKRCAKIADLLVAGKTGSDLAAAVEQYDCETGRGRRPKDEGASASVGEGVGAGAGALASVELPHVLGEGTGCGGPAVAEGVNDNVKASPVVGLPVPSASALTVATDGLDVKPLAIRSAVDGRFKVPLTAMFKRSSSAPAPRARTPSGELPAFLSHRRDSFSAAPSSFSRATSFNASGATREEMAEVGFGSAAAPCKGVGHAFADSVSSIQSFSADAAAPLALPRNAVDGVTDRVLDSFGFAGSTYSSPSLPAFDFDADGHSSPIQSPIDTPLVFGWGQESDVGSPTSISDMMSEAYAPAPSPSSYSSLEGWAGSPLPKPAVSPINSPLPRVCHYVDSPSVMKKAFEAAACAVYDWSVERLGHEDDAHGHGHGHGLPVALGSAHAFYPWPSDVDAAYAFPAVQLQCRQDDF</sequence>
<dbReference type="PANTHER" id="PTHR45789:SF2">
    <property type="entry name" value="FI18025P1"/>
    <property type="match status" value="1"/>
</dbReference>
<name>A0A2G8RNA7_9APHY</name>
<evidence type="ECO:0000256" key="2">
    <source>
        <dbReference type="ARBA" id="ARBA00023242"/>
    </source>
</evidence>
<feature type="domain" description="HMG box" evidence="5">
    <location>
        <begin position="87"/>
        <end position="156"/>
    </location>
</feature>
<dbReference type="InterPro" id="IPR009071">
    <property type="entry name" value="HMG_box_dom"/>
</dbReference>
<dbReference type="CDD" id="cd01389">
    <property type="entry name" value="HMG-box_ROX1-like"/>
    <property type="match status" value="1"/>
</dbReference>
<proteinExistence type="predicted"/>
<keyword evidence="1 3" id="KW-0238">DNA-binding</keyword>
<dbReference type="Proteomes" id="UP000230002">
    <property type="component" value="Unassembled WGS sequence"/>
</dbReference>
<dbReference type="EMBL" id="AYKW01000068">
    <property type="protein sequence ID" value="PIL22996.1"/>
    <property type="molecule type" value="Genomic_DNA"/>
</dbReference>
<organism evidence="6 7">
    <name type="scientific">Ganoderma sinense ZZ0214-1</name>
    <dbReference type="NCBI Taxonomy" id="1077348"/>
    <lineage>
        <taxon>Eukaryota</taxon>
        <taxon>Fungi</taxon>
        <taxon>Dikarya</taxon>
        <taxon>Basidiomycota</taxon>
        <taxon>Agaricomycotina</taxon>
        <taxon>Agaricomycetes</taxon>
        <taxon>Polyporales</taxon>
        <taxon>Polyporaceae</taxon>
        <taxon>Ganoderma</taxon>
    </lineage>
</organism>
<accession>A0A2G8RNA7</accession>
<dbReference type="InterPro" id="IPR036910">
    <property type="entry name" value="HMG_box_dom_sf"/>
</dbReference>
<evidence type="ECO:0000256" key="1">
    <source>
        <dbReference type="ARBA" id="ARBA00023125"/>
    </source>
</evidence>
<dbReference type="SMART" id="SM00398">
    <property type="entry name" value="HMG"/>
    <property type="match status" value="1"/>
</dbReference>
<feature type="region of interest" description="Disordered" evidence="4">
    <location>
        <begin position="163"/>
        <end position="191"/>
    </location>
</feature>
<dbReference type="InterPro" id="IPR051356">
    <property type="entry name" value="SOX/SOX-like_TF"/>
</dbReference>
<feature type="DNA-binding region" description="HMG box" evidence="3">
    <location>
        <begin position="87"/>
        <end position="156"/>
    </location>
</feature>
<dbReference type="GO" id="GO:0000978">
    <property type="term" value="F:RNA polymerase II cis-regulatory region sequence-specific DNA binding"/>
    <property type="evidence" value="ECO:0007669"/>
    <property type="project" value="TreeGrafter"/>
</dbReference>
<feature type="compositionally biased region" description="Basic and acidic residues" evidence="4">
    <location>
        <begin position="181"/>
        <end position="191"/>
    </location>
</feature>
<dbReference type="AlphaFoldDB" id="A0A2G8RNA7"/>
<evidence type="ECO:0000256" key="4">
    <source>
        <dbReference type="SAM" id="MobiDB-lite"/>
    </source>
</evidence>
<dbReference type="Pfam" id="PF00505">
    <property type="entry name" value="HMG_box"/>
    <property type="match status" value="1"/>
</dbReference>
<reference evidence="6 7" key="1">
    <citation type="journal article" date="2015" name="Sci. Rep.">
        <title>Chromosome-level genome map provides insights into diverse defense mechanisms in the medicinal fungus Ganoderma sinense.</title>
        <authorList>
            <person name="Zhu Y."/>
            <person name="Xu J."/>
            <person name="Sun C."/>
            <person name="Zhou S."/>
            <person name="Xu H."/>
            <person name="Nelson D.R."/>
            <person name="Qian J."/>
            <person name="Song J."/>
            <person name="Luo H."/>
            <person name="Xiang L."/>
            <person name="Li Y."/>
            <person name="Xu Z."/>
            <person name="Ji A."/>
            <person name="Wang L."/>
            <person name="Lu S."/>
            <person name="Hayward A."/>
            <person name="Sun W."/>
            <person name="Li X."/>
            <person name="Schwartz D.C."/>
            <person name="Wang Y."/>
            <person name="Chen S."/>
        </authorList>
    </citation>
    <scope>NUCLEOTIDE SEQUENCE [LARGE SCALE GENOMIC DNA]</scope>
    <source>
        <strain evidence="6 7">ZZ0214-1</strain>
    </source>
</reference>